<protein>
    <submittedName>
        <fullName evidence="2">Uncharacterized protein</fullName>
    </submittedName>
</protein>
<proteinExistence type="predicted"/>
<evidence type="ECO:0000313" key="2">
    <source>
        <dbReference type="EMBL" id="JAH36548.1"/>
    </source>
</evidence>
<dbReference type="AlphaFoldDB" id="A0A0E9S7N8"/>
<organism evidence="2">
    <name type="scientific">Anguilla anguilla</name>
    <name type="common">European freshwater eel</name>
    <name type="synonym">Muraena anguilla</name>
    <dbReference type="NCBI Taxonomy" id="7936"/>
    <lineage>
        <taxon>Eukaryota</taxon>
        <taxon>Metazoa</taxon>
        <taxon>Chordata</taxon>
        <taxon>Craniata</taxon>
        <taxon>Vertebrata</taxon>
        <taxon>Euteleostomi</taxon>
        <taxon>Actinopterygii</taxon>
        <taxon>Neopterygii</taxon>
        <taxon>Teleostei</taxon>
        <taxon>Anguilliformes</taxon>
        <taxon>Anguillidae</taxon>
        <taxon>Anguilla</taxon>
    </lineage>
</organism>
<accession>A0A0E9S7N8</accession>
<keyword evidence="1" id="KW-0472">Membrane</keyword>
<name>A0A0E9S7N8_ANGAN</name>
<feature type="transmembrane region" description="Helical" evidence="1">
    <location>
        <begin position="12"/>
        <end position="36"/>
    </location>
</feature>
<reference evidence="2" key="2">
    <citation type="journal article" date="2015" name="Fish Shellfish Immunol.">
        <title>Early steps in the European eel (Anguilla anguilla)-Vibrio vulnificus interaction in the gills: Role of the RtxA13 toxin.</title>
        <authorList>
            <person name="Callol A."/>
            <person name="Pajuelo D."/>
            <person name="Ebbesson L."/>
            <person name="Teles M."/>
            <person name="MacKenzie S."/>
            <person name="Amaro C."/>
        </authorList>
    </citation>
    <scope>NUCLEOTIDE SEQUENCE</scope>
</reference>
<sequence length="42" mass="4719">MLCHPKERSSSLLVMTVTAVFLKLFFQLIGVSYLMLSVNGMI</sequence>
<keyword evidence="1" id="KW-1133">Transmembrane helix</keyword>
<keyword evidence="1" id="KW-0812">Transmembrane</keyword>
<reference evidence="2" key="1">
    <citation type="submission" date="2014-11" db="EMBL/GenBank/DDBJ databases">
        <authorList>
            <person name="Amaro Gonzalez C."/>
        </authorList>
    </citation>
    <scope>NUCLEOTIDE SEQUENCE</scope>
</reference>
<evidence type="ECO:0000256" key="1">
    <source>
        <dbReference type="SAM" id="Phobius"/>
    </source>
</evidence>
<dbReference type="EMBL" id="GBXM01072029">
    <property type="protein sequence ID" value="JAH36548.1"/>
    <property type="molecule type" value="Transcribed_RNA"/>
</dbReference>